<sequence length="76" mass="7648">MLGKLAGAFIGEKIAGRNNGLRGALVGAGVAAVARRGFGPLALLVGSGWAAKKLWEKRQAARGRAAYPSDSAPASS</sequence>
<evidence type="ECO:0000313" key="2">
    <source>
        <dbReference type="Proteomes" id="UP001203058"/>
    </source>
</evidence>
<accession>A0ABS9VR42</accession>
<protein>
    <submittedName>
        <fullName evidence="1">Uncharacterized protein</fullName>
    </submittedName>
</protein>
<dbReference type="Proteomes" id="UP001203058">
    <property type="component" value="Unassembled WGS sequence"/>
</dbReference>
<dbReference type="EMBL" id="JAKZHW010000002">
    <property type="protein sequence ID" value="MCH8617429.1"/>
    <property type="molecule type" value="Genomic_DNA"/>
</dbReference>
<dbReference type="RefSeq" id="WP_241448304.1">
    <property type="nucleotide sequence ID" value="NZ_JAKZHW010000002.1"/>
</dbReference>
<name>A0ABS9VR42_9SPHN</name>
<reference evidence="1 2" key="1">
    <citation type="submission" date="2022-03" db="EMBL/GenBank/DDBJ databases">
        <authorList>
            <person name="Jo J.-H."/>
            <person name="Im W.-T."/>
        </authorList>
    </citation>
    <scope>NUCLEOTIDE SEQUENCE [LARGE SCALE GENOMIC DNA]</scope>
    <source>
        <strain evidence="1 2">SM33</strain>
    </source>
</reference>
<evidence type="ECO:0000313" key="1">
    <source>
        <dbReference type="EMBL" id="MCH8617429.1"/>
    </source>
</evidence>
<keyword evidence="2" id="KW-1185">Reference proteome</keyword>
<organism evidence="1 2">
    <name type="scientific">Sphingomonas telluris</name>
    <dbReference type="NCBI Taxonomy" id="2907998"/>
    <lineage>
        <taxon>Bacteria</taxon>
        <taxon>Pseudomonadati</taxon>
        <taxon>Pseudomonadota</taxon>
        <taxon>Alphaproteobacteria</taxon>
        <taxon>Sphingomonadales</taxon>
        <taxon>Sphingomonadaceae</taxon>
        <taxon>Sphingomonas</taxon>
    </lineage>
</organism>
<proteinExistence type="predicted"/>
<gene>
    <name evidence="1" type="ORF">LZ016_15125</name>
</gene>
<comment type="caution">
    <text evidence="1">The sequence shown here is derived from an EMBL/GenBank/DDBJ whole genome shotgun (WGS) entry which is preliminary data.</text>
</comment>